<reference evidence="1 2" key="1">
    <citation type="submission" date="2019-03" db="EMBL/GenBank/DDBJ databases">
        <title>Rhodosporidium diobovatum UCD-FST 08-225 genome sequencing, assembly, and annotation.</title>
        <authorList>
            <person name="Fakankun I.U."/>
            <person name="Fristensky B."/>
            <person name="Levin D.B."/>
        </authorList>
    </citation>
    <scope>NUCLEOTIDE SEQUENCE [LARGE SCALE GENOMIC DNA]</scope>
    <source>
        <strain evidence="1 2">UCD-FST 08-225</strain>
    </source>
</reference>
<dbReference type="InterPro" id="IPR032675">
    <property type="entry name" value="LRR_dom_sf"/>
</dbReference>
<dbReference type="EMBL" id="SOZI01000007">
    <property type="protein sequence ID" value="TNY23884.1"/>
    <property type="molecule type" value="Genomic_DNA"/>
</dbReference>
<dbReference type="Gene3D" id="3.80.10.10">
    <property type="entry name" value="Ribonuclease Inhibitor"/>
    <property type="match status" value="1"/>
</dbReference>
<dbReference type="OrthoDB" id="2520639at2759"/>
<gene>
    <name evidence="1" type="ORF">DMC30DRAFT_346784</name>
</gene>
<evidence type="ECO:0000313" key="2">
    <source>
        <dbReference type="Proteomes" id="UP000311382"/>
    </source>
</evidence>
<evidence type="ECO:0000313" key="1">
    <source>
        <dbReference type="EMBL" id="TNY23884.1"/>
    </source>
</evidence>
<dbReference type="AlphaFoldDB" id="A0A5C5G6B2"/>
<keyword evidence="2" id="KW-1185">Reference proteome</keyword>
<protein>
    <submittedName>
        <fullName evidence="1">Proteophosphoglycan 5</fullName>
    </submittedName>
</protein>
<sequence>MGSFVQLSPELIEQVLAATLEGPSRLDKRILARLGAVNHQWATAARRLALRWVTIDSPAAGARLLETLRNPDCASCVRKLVIEDDAFYKPTVFSELSQDDLLRLSTSLVAFDSSRAAFAPLADGRKPLPCYPSTLNPAQHYYTDEDEDDDDAQANQDEQCALKISATYLSLVRAFPKTLRSLKLSKLPSNALPLFAPTAALDLPHLSSLELDMVSVPSTVFKWLTAASDFESVKVWLVSGVTEADLLDFAQHKGPELKTFAFKPKGKQGKRLANEMVCYMQKLERVTLGDKACDHTVWSNLPTTVTHICVALPAHVQDARLPTVATAISTRFTNTQRLELYSGLYFAPPLEIAYPPADPFNSPDSGLRELRLSHISSPDLEAFVLRLGGGLYTLAVHHLSCSPESLAPYCPRLRRLEVGAADILSSTLPESFFGTVHLKSLTFLRVHFASFVSLGHLTASLGTIRGAQGRGDPAAPVTNPHRLAALELVGRFPGDLVGDDWESGRGIDALIEACRREEVAFCVNGRPVESVGDLWSAIQGQTGREAL</sequence>
<proteinExistence type="predicted"/>
<dbReference type="SUPFAM" id="SSF52047">
    <property type="entry name" value="RNI-like"/>
    <property type="match status" value="1"/>
</dbReference>
<name>A0A5C5G6B2_9BASI</name>
<organism evidence="1 2">
    <name type="scientific">Rhodotorula diobovata</name>
    <dbReference type="NCBI Taxonomy" id="5288"/>
    <lineage>
        <taxon>Eukaryota</taxon>
        <taxon>Fungi</taxon>
        <taxon>Dikarya</taxon>
        <taxon>Basidiomycota</taxon>
        <taxon>Pucciniomycotina</taxon>
        <taxon>Microbotryomycetes</taxon>
        <taxon>Sporidiobolales</taxon>
        <taxon>Sporidiobolaceae</taxon>
        <taxon>Rhodotorula</taxon>
    </lineage>
</organism>
<comment type="caution">
    <text evidence="1">The sequence shown here is derived from an EMBL/GenBank/DDBJ whole genome shotgun (WGS) entry which is preliminary data.</text>
</comment>
<dbReference type="Proteomes" id="UP000311382">
    <property type="component" value="Unassembled WGS sequence"/>
</dbReference>
<accession>A0A5C5G6B2</accession>